<evidence type="ECO:0000313" key="1">
    <source>
        <dbReference type="EMBL" id="CAA9353190.1"/>
    </source>
</evidence>
<proteinExistence type="predicted"/>
<sequence>MPAASSSPTPRRAPRAAVALALLAA</sequence>
<dbReference type="AlphaFoldDB" id="A0A6J4M907"/>
<name>A0A6J4M907_9BACT</name>
<gene>
    <name evidence="1" type="ORF">AVDCRST_MAG11-3646</name>
</gene>
<protein>
    <submittedName>
        <fullName evidence="1">Uncharacterized protein</fullName>
    </submittedName>
</protein>
<accession>A0A6J4M907</accession>
<feature type="non-terminal residue" evidence="1">
    <location>
        <position position="25"/>
    </location>
</feature>
<reference evidence="1" key="1">
    <citation type="submission" date="2020-02" db="EMBL/GenBank/DDBJ databases">
        <authorList>
            <person name="Meier V. D."/>
        </authorList>
    </citation>
    <scope>NUCLEOTIDE SEQUENCE</scope>
    <source>
        <strain evidence="1">AVDCRST_MAG11</strain>
    </source>
</reference>
<dbReference type="EMBL" id="CADCTU010000779">
    <property type="protein sequence ID" value="CAA9353190.1"/>
    <property type="molecule type" value="Genomic_DNA"/>
</dbReference>
<organism evidence="1">
    <name type="scientific">uncultured Gemmatimonadaceae bacterium</name>
    <dbReference type="NCBI Taxonomy" id="246130"/>
    <lineage>
        <taxon>Bacteria</taxon>
        <taxon>Pseudomonadati</taxon>
        <taxon>Gemmatimonadota</taxon>
        <taxon>Gemmatimonadia</taxon>
        <taxon>Gemmatimonadales</taxon>
        <taxon>Gemmatimonadaceae</taxon>
        <taxon>environmental samples</taxon>
    </lineage>
</organism>